<dbReference type="GO" id="GO:0006753">
    <property type="term" value="P:nucleoside phosphate metabolic process"/>
    <property type="evidence" value="ECO:0007669"/>
    <property type="project" value="TreeGrafter"/>
</dbReference>
<comment type="caution">
    <text evidence="4">The sequence shown here is derived from an EMBL/GenBank/DDBJ whole genome shotgun (WGS) entry which is preliminary data.</text>
</comment>
<dbReference type="SUPFAM" id="SSF55811">
    <property type="entry name" value="Nudix"/>
    <property type="match status" value="1"/>
</dbReference>
<accession>A0AAE3ANU4</accession>
<proteinExistence type="predicted"/>
<dbReference type="PANTHER" id="PTHR11839">
    <property type="entry name" value="UDP/ADP-SUGAR PYROPHOSPHATASE"/>
    <property type="match status" value="1"/>
</dbReference>
<dbReference type="Proteomes" id="UP001198962">
    <property type="component" value="Unassembled WGS sequence"/>
</dbReference>
<evidence type="ECO:0000256" key="1">
    <source>
        <dbReference type="ARBA" id="ARBA00001946"/>
    </source>
</evidence>
<keyword evidence="2 4" id="KW-0378">Hydrolase</keyword>
<evidence type="ECO:0000313" key="4">
    <source>
        <dbReference type="EMBL" id="MCC2165133.1"/>
    </source>
</evidence>
<dbReference type="AlphaFoldDB" id="A0AAE3ANU4"/>
<feature type="domain" description="Nudix hydrolase" evidence="3">
    <location>
        <begin position="40"/>
        <end position="170"/>
    </location>
</feature>
<dbReference type="GO" id="GO:0005829">
    <property type="term" value="C:cytosol"/>
    <property type="evidence" value="ECO:0007669"/>
    <property type="project" value="TreeGrafter"/>
</dbReference>
<comment type="cofactor">
    <cofactor evidence="1">
        <name>Mg(2+)</name>
        <dbReference type="ChEBI" id="CHEBI:18420"/>
    </cofactor>
</comment>
<dbReference type="GO" id="GO:0016787">
    <property type="term" value="F:hydrolase activity"/>
    <property type="evidence" value="ECO:0007669"/>
    <property type="project" value="UniProtKB-KW"/>
</dbReference>
<dbReference type="InterPro" id="IPR000086">
    <property type="entry name" value="NUDIX_hydrolase_dom"/>
</dbReference>
<keyword evidence="5" id="KW-1185">Reference proteome</keyword>
<dbReference type="PROSITE" id="PS51462">
    <property type="entry name" value="NUDIX"/>
    <property type="match status" value="1"/>
</dbReference>
<dbReference type="CDD" id="cd03424">
    <property type="entry name" value="NUDIX_ADPRase_Nudt5_UGPPase_Nudt14"/>
    <property type="match status" value="1"/>
</dbReference>
<dbReference type="GO" id="GO:0019693">
    <property type="term" value="P:ribose phosphate metabolic process"/>
    <property type="evidence" value="ECO:0007669"/>
    <property type="project" value="TreeGrafter"/>
</dbReference>
<evidence type="ECO:0000259" key="3">
    <source>
        <dbReference type="PROSITE" id="PS51462"/>
    </source>
</evidence>
<dbReference type="EMBL" id="JAJEPU010000026">
    <property type="protein sequence ID" value="MCC2165133.1"/>
    <property type="molecule type" value="Genomic_DNA"/>
</dbReference>
<organism evidence="4 5">
    <name type="scientific">Brotaphodocola catenula</name>
    <dbReference type="NCBI Taxonomy" id="2885361"/>
    <lineage>
        <taxon>Bacteria</taxon>
        <taxon>Bacillati</taxon>
        <taxon>Bacillota</taxon>
        <taxon>Clostridia</taxon>
        <taxon>Lachnospirales</taxon>
        <taxon>Lachnospiraceae</taxon>
        <taxon>Brotaphodocola</taxon>
    </lineage>
</organism>
<name>A0AAE3ANU4_9FIRM</name>
<reference evidence="4" key="1">
    <citation type="submission" date="2021-10" db="EMBL/GenBank/DDBJ databases">
        <title>Anaerobic single-cell dispensing facilitates the cultivation of human gut bacteria.</title>
        <authorList>
            <person name="Afrizal A."/>
        </authorList>
    </citation>
    <scope>NUCLEOTIDE SEQUENCE</scope>
    <source>
        <strain evidence="4">CLA-AA-H274</strain>
    </source>
</reference>
<evidence type="ECO:0000256" key="2">
    <source>
        <dbReference type="ARBA" id="ARBA00022801"/>
    </source>
</evidence>
<dbReference type="Pfam" id="PF00293">
    <property type="entry name" value="NUDIX"/>
    <property type="match status" value="1"/>
</dbReference>
<dbReference type="InterPro" id="IPR015797">
    <property type="entry name" value="NUDIX_hydrolase-like_dom_sf"/>
</dbReference>
<gene>
    <name evidence="4" type="ORF">LKD32_09645</name>
</gene>
<dbReference type="PANTHER" id="PTHR11839:SF18">
    <property type="entry name" value="NUDIX HYDROLASE DOMAIN-CONTAINING PROTEIN"/>
    <property type="match status" value="1"/>
</dbReference>
<protein>
    <submittedName>
        <fullName evidence="4">NUDIX hydrolase</fullName>
    </submittedName>
</protein>
<evidence type="ECO:0000313" key="5">
    <source>
        <dbReference type="Proteomes" id="UP001198962"/>
    </source>
</evidence>
<dbReference type="Gene3D" id="3.90.79.10">
    <property type="entry name" value="Nucleoside Triphosphate Pyrophosphohydrolase"/>
    <property type="match status" value="1"/>
</dbReference>
<dbReference type="RefSeq" id="WP_308451530.1">
    <property type="nucleotide sequence ID" value="NZ_JAJEPU010000026.1"/>
</dbReference>
<sequence length="179" mass="20359">MIKKWEVLERKTVLKDKWIDIEASKCRLSDGTVIEPFYVNHIPDFAVIVPVTEEGKIVLVRQYRHGVEEVLLELPAGCMEPGEEPEVSAHRELSEETGYTGGAWKFLFKLCPDASKSSNYAWCFVAEGVKKTQGQHLDETEELEIVEMTIPEVRKALREGKFVQAVHTAVLYAFICECE</sequence>